<evidence type="ECO:0000313" key="2">
    <source>
        <dbReference type="EMBL" id="PZA12152.1"/>
    </source>
</evidence>
<organism evidence="2 3">
    <name type="scientific">Rhodopseudomonas palustris</name>
    <dbReference type="NCBI Taxonomy" id="1076"/>
    <lineage>
        <taxon>Bacteria</taxon>
        <taxon>Pseudomonadati</taxon>
        <taxon>Pseudomonadota</taxon>
        <taxon>Alphaproteobacteria</taxon>
        <taxon>Hyphomicrobiales</taxon>
        <taxon>Nitrobacteraceae</taxon>
        <taxon>Rhodopseudomonas</taxon>
    </lineage>
</organism>
<dbReference type="InterPro" id="IPR031807">
    <property type="entry name" value="HicB-like"/>
</dbReference>
<dbReference type="PANTHER" id="PTHR34504">
    <property type="entry name" value="ANTITOXIN HICB"/>
    <property type="match status" value="1"/>
</dbReference>
<sequence length="98" mass="10208">MSASSGYLALVYKDSDTCYGVAFPDVPGCISAGDTFEQAIDNATEALGGHLALLLADGDPIPQPRSIEQLRDDPEFVADAADAVVAFVRPHAEQAAAE</sequence>
<comment type="caution">
    <text evidence="2">The sequence shown here is derived from an EMBL/GenBank/DDBJ whole genome shotgun (WGS) entry which is preliminary data.</text>
</comment>
<dbReference type="Pfam" id="PF15919">
    <property type="entry name" value="HicB_lk_antitox"/>
    <property type="match status" value="1"/>
</dbReference>
<proteinExistence type="predicted"/>
<dbReference type="EMBL" id="QKQS01000013">
    <property type="protein sequence ID" value="PZA12152.1"/>
    <property type="molecule type" value="Genomic_DNA"/>
</dbReference>
<reference evidence="2 3" key="1">
    <citation type="submission" date="2018-06" db="EMBL/GenBank/DDBJ databases">
        <title>Draft Whole-Genome Sequence of the purple photosynthetic bacterium Rhodospeudomonas palustris XCP.</title>
        <authorList>
            <person name="Rayyan A."/>
            <person name="Meyer T.E."/>
            <person name="Kyndt J.A."/>
        </authorList>
    </citation>
    <scope>NUCLEOTIDE SEQUENCE [LARGE SCALE GENOMIC DNA]</scope>
    <source>
        <strain evidence="2 3">XCP</strain>
    </source>
</reference>
<dbReference type="Gene3D" id="3.30.160.250">
    <property type="match status" value="1"/>
</dbReference>
<feature type="domain" description="HicB-like antitoxin of toxin-antitoxin system" evidence="1">
    <location>
        <begin position="7"/>
        <end position="84"/>
    </location>
</feature>
<dbReference type="PANTHER" id="PTHR34504:SF2">
    <property type="entry name" value="UPF0150 PROTEIN SSL0259"/>
    <property type="match status" value="1"/>
</dbReference>
<dbReference type="Proteomes" id="UP000248134">
    <property type="component" value="Unassembled WGS sequence"/>
</dbReference>
<dbReference type="OrthoDB" id="9807959at2"/>
<dbReference type="InterPro" id="IPR035069">
    <property type="entry name" value="TTHA1013/TTHA0281-like"/>
</dbReference>
<dbReference type="SUPFAM" id="SSF143100">
    <property type="entry name" value="TTHA1013/TTHA0281-like"/>
    <property type="match status" value="1"/>
</dbReference>
<gene>
    <name evidence="2" type="ORF">DNX69_09030</name>
</gene>
<evidence type="ECO:0000259" key="1">
    <source>
        <dbReference type="Pfam" id="PF15919"/>
    </source>
</evidence>
<dbReference type="RefSeq" id="WP_110785670.1">
    <property type="nucleotide sequence ID" value="NZ_QKQS01000013.1"/>
</dbReference>
<accession>A0A323UGP5</accession>
<dbReference type="AlphaFoldDB" id="A0A323UGP5"/>
<protein>
    <submittedName>
        <fullName evidence="2">HicB family protein</fullName>
    </submittedName>
</protein>
<dbReference type="InterPro" id="IPR051404">
    <property type="entry name" value="TA_system_antitoxin"/>
</dbReference>
<evidence type="ECO:0000313" key="3">
    <source>
        <dbReference type="Proteomes" id="UP000248134"/>
    </source>
</evidence>
<name>A0A323UGP5_RHOPL</name>